<feature type="signal peptide" evidence="1">
    <location>
        <begin position="1"/>
        <end position="23"/>
    </location>
</feature>
<dbReference type="OrthoDB" id="1452195at2"/>
<gene>
    <name evidence="2" type="ORF">SAMN05421738_11250</name>
</gene>
<dbReference type="RefSeq" id="WP_092908910.1">
    <property type="nucleotide sequence ID" value="NZ_FOUZ01000012.1"/>
</dbReference>
<reference evidence="3" key="1">
    <citation type="submission" date="2016-10" db="EMBL/GenBank/DDBJ databases">
        <authorList>
            <person name="Varghese N."/>
            <person name="Submissions S."/>
        </authorList>
    </citation>
    <scope>NUCLEOTIDE SEQUENCE [LARGE SCALE GENOMIC DNA]</scope>
    <source>
        <strain evidence="3">XJ109</strain>
    </source>
</reference>
<feature type="chain" id="PRO_5011447698" description="Lipoprotein" evidence="1">
    <location>
        <begin position="24"/>
        <end position="122"/>
    </location>
</feature>
<dbReference type="Proteomes" id="UP000199149">
    <property type="component" value="Unassembled WGS sequence"/>
</dbReference>
<keyword evidence="3" id="KW-1185">Reference proteome</keyword>
<evidence type="ECO:0000313" key="3">
    <source>
        <dbReference type="Proteomes" id="UP000199149"/>
    </source>
</evidence>
<sequence length="122" mass="13897">MNLKSFILIVCSALLLITPCSIKASIHTIFEIESAQHATKTSQTKTLQAKSISCSVIKFEAIKKSIQKVDFYHVDFTPTIFNFIQLARSSLPDENFSKEVEISSPKIPFYLLYKQLKYSLLF</sequence>
<evidence type="ECO:0000313" key="2">
    <source>
        <dbReference type="EMBL" id="SFN43234.1"/>
    </source>
</evidence>
<dbReference type="STRING" id="684065.SAMN05421738_11250"/>
<keyword evidence="1" id="KW-0732">Signal</keyword>
<accession>A0A1I4YZ05</accession>
<dbReference type="EMBL" id="FOUZ01000012">
    <property type="protein sequence ID" value="SFN43234.1"/>
    <property type="molecule type" value="Genomic_DNA"/>
</dbReference>
<organism evidence="2 3">
    <name type="scientific">Algoriella xinjiangensis</name>
    <dbReference type="NCBI Taxonomy" id="684065"/>
    <lineage>
        <taxon>Bacteria</taxon>
        <taxon>Pseudomonadati</taxon>
        <taxon>Bacteroidota</taxon>
        <taxon>Flavobacteriia</taxon>
        <taxon>Flavobacteriales</taxon>
        <taxon>Weeksellaceae</taxon>
        <taxon>Algoriella</taxon>
    </lineage>
</organism>
<evidence type="ECO:0008006" key="4">
    <source>
        <dbReference type="Google" id="ProtNLM"/>
    </source>
</evidence>
<dbReference type="AlphaFoldDB" id="A0A1I4YZ05"/>
<proteinExistence type="predicted"/>
<name>A0A1I4YZ05_9FLAO</name>
<evidence type="ECO:0000256" key="1">
    <source>
        <dbReference type="SAM" id="SignalP"/>
    </source>
</evidence>
<protein>
    <recommendedName>
        <fullName evidence="4">Lipoprotein</fullName>
    </recommendedName>
</protein>